<evidence type="ECO:0000313" key="6">
    <source>
        <dbReference type="RefSeq" id="XP_030760521.1"/>
    </source>
</evidence>
<dbReference type="GO" id="GO:0008053">
    <property type="term" value="P:mitochondrial fusion"/>
    <property type="evidence" value="ECO:0007669"/>
    <property type="project" value="TreeGrafter"/>
</dbReference>
<evidence type="ECO:0000259" key="3">
    <source>
        <dbReference type="PROSITE" id="PS50404"/>
    </source>
</evidence>
<dbReference type="GO" id="GO:0006626">
    <property type="term" value="P:protein targeting to mitochondrion"/>
    <property type="evidence" value="ECO:0007669"/>
    <property type="project" value="TreeGrafter"/>
</dbReference>
<dbReference type="PROSITE" id="PS50405">
    <property type="entry name" value="GST_CTER"/>
    <property type="match status" value="1"/>
</dbReference>
<dbReference type="GO" id="GO:0005741">
    <property type="term" value="C:mitochondrial outer membrane"/>
    <property type="evidence" value="ECO:0007669"/>
    <property type="project" value="TreeGrafter"/>
</dbReference>
<evidence type="ECO:0000256" key="1">
    <source>
        <dbReference type="ARBA" id="ARBA00007409"/>
    </source>
</evidence>
<sequence>MWHVPIFRASVQQISQTLSLIFLFRKRHFSWLLVLNQANCAFSSESVQKNTGNIVPTMVEESVKPNINHGLLLYHNQYSFYSQKVVMALHEKNLLFESRLIDLTKSEQYEHWFLQINSRGEVPVLQDSSKIIPDSGRIIDYLEDNFSNGDTPRLIPMDQGPQVRQKIIYFRNLIENLNGNVLTVGSLLHPEVVTGSRKIPFIGPVCNQLLNAENSSAANLRKVAEENPESKDILLEKAANQEAKHEKLLNKDEFMKILMVTDNMFDEVEKELSQHTGDIKNWWLCTDRFTVADIALTILLERLNQIGLENRFWANGVRPHVEEYYRRVQERESYKNTIPTTFMFIKTVFISQAPLIIGVSIAAVVAVIVGGWFVVKKIIYK</sequence>
<dbReference type="InterPro" id="IPR004045">
    <property type="entry name" value="Glutathione_S-Trfase_N"/>
</dbReference>
<dbReference type="InterPro" id="IPR036249">
    <property type="entry name" value="Thioredoxin-like_sf"/>
</dbReference>
<accession>A0A6J2YB97</accession>
<gene>
    <name evidence="6" type="primary">LOC115885679</name>
</gene>
<dbReference type="GeneID" id="115885679"/>
<dbReference type="CTD" id="54332"/>
<evidence type="ECO:0000313" key="5">
    <source>
        <dbReference type="Proteomes" id="UP000504635"/>
    </source>
</evidence>
<dbReference type="Gene3D" id="1.20.1050.10">
    <property type="match status" value="1"/>
</dbReference>
<feature type="transmembrane region" description="Helical" evidence="2">
    <location>
        <begin position="355"/>
        <end position="375"/>
    </location>
</feature>
<reference evidence="6" key="1">
    <citation type="submission" date="2025-08" db="UniProtKB">
        <authorList>
            <consortium name="RefSeq"/>
        </authorList>
    </citation>
    <scope>IDENTIFICATION</scope>
    <source>
        <tissue evidence="6">Gonads</tissue>
    </source>
</reference>
<dbReference type="InParanoid" id="A0A6J2YB97"/>
<comment type="similarity">
    <text evidence="1">Belongs to the GST superfamily.</text>
</comment>
<dbReference type="Gene3D" id="3.40.30.10">
    <property type="entry name" value="Glutaredoxin"/>
    <property type="match status" value="1"/>
</dbReference>
<organism evidence="5 6">
    <name type="scientific">Sitophilus oryzae</name>
    <name type="common">Rice weevil</name>
    <name type="synonym">Curculio oryzae</name>
    <dbReference type="NCBI Taxonomy" id="7048"/>
    <lineage>
        <taxon>Eukaryota</taxon>
        <taxon>Metazoa</taxon>
        <taxon>Ecdysozoa</taxon>
        <taxon>Arthropoda</taxon>
        <taxon>Hexapoda</taxon>
        <taxon>Insecta</taxon>
        <taxon>Pterygota</taxon>
        <taxon>Neoptera</taxon>
        <taxon>Endopterygota</taxon>
        <taxon>Coleoptera</taxon>
        <taxon>Polyphaga</taxon>
        <taxon>Cucujiformia</taxon>
        <taxon>Curculionidae</taxon>
        <taxon>Dryophthorinae</taxon>
        <taxon>Sitophilus</taxon>
    </lineage>
</organism>
<dbReference type="PROSITE" id="PS50404">
    <property type="entry name" value="GST_NTER"/>
    <property type="match status" value="1"/>
</dbReference>
<dbReference type="FunCoup" id="A0A6J2YB97">
    <property type="interactions" value="309"/>
</dbReference>
<dbReference type="Proteomes" id="UP000504635">
    <property type="component" value="Unplaced"/>
</dbReference>
<dbReference type="SUPFAM" id="SSF52833">
    <property type="entry name" value="Thioredoxin-like"/>
    <property type="match status" value="1"/>
</dbReference>
<keyword evidence="2" id="KW-0472">Membrane</keyword>
<dbReference type="InterPro" id="IPR036282">
    <property type="entry name" value="Glutathione-S-Trfase_C_sf"/>
</dbReference>
<name>A0A6J2YB97_SITOR</name>
<evidence type="ECO:0000256" key="2">
    <source>
        <dbReference type="SAM" id="Phobius"/>
    </source>
</evidence>
<dbReference type="Pfam" id="PF13417">
    <property type="entry name" value="GST_N_3"/>
    <property type="match status" value="1"/>
</dbReference>
<dbReference type="PANTHER" id="PTHR44188:SF1">
    <property type="entry name" value="GDAP1, ISOFORM A"/>
    <property type="match status" value="1"/>
</dbReference>
<protein>
    <submittedName>
        <fullName evidence="6">Ganglioside-induced differentiation-associated protein 1</fullName>
    </submittedName>
</protein>
<feature type="domain" description="GST N-terminal" evidence="3">
    <location>
        <begin position="69"/>
        <end position="150"/>
    </location>
</feature>
<evidence type="ECO:0000259" key="4">
    <source>
        <dbReference type="PROSITE" id="PS50405"/>
    </source>
</evidence>
<dbReference type="Pfam" id="PF13410">
    <property type="entry name" value="GST_C_2"/>
    <property type="match status" value="1"/>
</dbReference>
<dbReference type="AlphaFoldDB" id="A0A6J2YB97"/>
<keyword evidence="5" id="KW-1185">Reference proteome</keyword>
<dbReference type="InterPro" id="IPR010987">
    <property type="entry name" value="Glutathione-S-Trfase_C-like"/>
</dbReference>
<keyword evidence="2" id="KW-1133">Transmembrane helix</keyword>
<dbReference type="PANTHER" id="PTHR44188">
    <property type="entry name" value="GDAP1, ISOFORM A"/>
    <property type="match status" value="1"/>
</dbReference>
<dbReference type="RefSeq" id="XP_030760521.1">
    <property type="nucleotide sequence ID" value="XM_030904661.1"/>
</dbReference>
<dbReference type="OrthoDB" id="249703at2759"/>
<proteinExistence type="inferred from homology"/>
<dbReference type="GO" id="GO:0000266">
    <property type="term" value="P:mitochondrial fission"/>
    <property type="evidence" value="ECO:0007669"/>
    <property type="project" value="TreeGrafter"/>
</dbReference>
<dbReference type="KEGG" id="soy:115885679"/>
<keyword evidence="2" id="KW-0812">Transmembrane</keyword>
<dbReference type="SUPFAM" id="SSF47616">
    <property type="entry name" value="GST C-terminal domain-like"/>
    <property type="match status" value="1"/>
</dbReference>
<feature type="domain" description="GST C-terminal" evidence="4">
    <location>
        <begin position="160"/>
        <end position="349"/>
    </location>
</feature>